<feature type="domain" description="MannoseP isomerase/GMP-like beta-helix" evidence="9">
    <location>
        <begin position="296"/>
        <end position="347"/>
    </location>
</feature>
<dbReference type="EC" id="2.7.7.13" evidence="2"/>
<name>I4ANL7_BERLS</name>
<gene>
    <name evidence="10" type="ordered locus">Fleli_3220</name>
</gene>
<comment type="similarity">
    <text evidence="1">Belongs to the mannose-6-phosphate isomerase type 2 family.</text>
</comment>
<evidence type="ECO:0000256" key="5">
    <source>
        <dbReference type="ARBA" id="ARBA00022741"/>
    </source>
</evidence>
<dbReference type="PANTHER" id="PTHR46390:SF1">
    <property type="entry name" value="MANNOSE-1-PHOSPHATE GUANYLYLTRANSFERASE"/>
    <property type="match status" value="1"/>
</dbReference>
<evidence type="ECO:0000256" key="1">
    <source>
        <dbReference type="ARBA" id="ARBA00006115"/>
    </source>
</evidence>
<dbReference type="AlphaFoldDB" id="I4ANL7"/>
<organism evidence="10 11">
    <name type="scientific">Bernardetia litoralis (strain ATCC 23117 / DSM 6794 / NBRC 15988 / NCIMB 1366 / Fx l1 / Sio-4)</name>
    <name type="common">Flexibacter litoralis</name>
    <dbReference type="NCBI Taxonomy" id="880071"/>
    <lineage>
        <taxon>Bacteria</taxon>
        <taxon>Pseudomonadati</taxon>
        <taxon>Bacteroidota</taxon>
        <taxon>Cytophagia</taxon>
        <taxon>Cytophagales</taxon>
        <taxon>Bernardetiaceae</taxon>
        <taxon>Bernardetia</taxon>
    </lineage>
</organism>
<dbReference type="eggNOG" id="COG0836">
    <property type="taxonomic scope" value="Bacteria"/>
</dbReference>
<dbReference type="GO" id="GO:0009298">
    <property type="term" value="P:GDP-mannose biosynthetic process"/>
    <property type="evidence" value="ECO:0007669"/>
    <property type="project" value="TreeGrafter"/>
</dbReference>
<evidence type="ECO:0000259" key="9">
    <source>
        <dbReference type="Pfam" id="PF22640"/>
    </source>
</evidence>
<dbReference type="EMBL" id="CP003345">
    <property type="protein sequence ID" value="AFM05552.1"/>
    <property type="molecule type" value="Genomic_DNA"/>
</dbReference>
<dbReference type="InterPro" id="IPR051161">
    <property type="entry name" value="Mannose-6P_isomerase_type2"/>
</dbReference>
<dbReference type="GO" id="GO:0005525">
    <property type="term" value="F:GTP binding"/>
    <property type="evidence" value="ECO:0007669"/>
    <property type="project" value="UniProtKB-KW"/>
</dbReference>
<feature type="domain" description="Nucleotidyl transferase" evidence="8">
    <location>
        <begin position="9"/>
        <end position="289"/>
    </location>
</feature>
<keyword evidence="6" id="KW-0342">GTP-binding</keyword>
<evidence type="ECO:0000313" key="10">
    <source>
        <dbReference type="EMBL" id="AFM05552.1"/>
    </source>
</evidence>
<dbReference type="Pfam" id="PF22640">
    <property type="entry name" value="ManC_GMP_beta-helix"/>
    <property type="match status" value="1"/>
</dbReference>
<accession>I4ANL7</accession>
<keyword evidence="5" id="KW-0547">Nucleotide-binding</keyword>
<protein>
    <recommendedName>
        <fullName evidence="2">mannose-1-phosphate guanylyltransferase</fullName>
        <ecNumber evidence="2">2.7.7.13</ecNumber>
    </recommendedName>
</protein>
<evidence type="ECO:0000256" key="2">
    <source>
        <dbReference type="ARBA" id="ARBA00012387"/>
    </source>
</evidence>
<dbReference type="Proteomes" id="UP000006054">
    <property type="component" value="Chromosome"/>
</dbReference>
<dbReference type="InterPro" id="IPR054566">
    <property type="entry name" value="ManC/GMP-like_b-helix"/>
</dbReference>
<reference evidence="11" key="1">
    <citation type="submission" date="2012-06" db="EMBL/GenBank/DDBJ databases">
        <title>The complete genome of Flexibacter litoralis DSM 6794.</title>
        <authorList>
            <person name="Lucas S."/>
            <person name="Copeland A."/>
            <person name="Lapidus A."/>
            <person name="Glavina del Rio T."/>
            <person name="Dalin E."/>
            <person name="Tice H."/>
            <person name="Bruce D."/>
            <person name="Goodwin L."/>
            <person name="Pitluck S."/>
            <person name="Peters L."/>
            <person name="Ovchinnikova G."/>
            <person name="Lu M."/>
            <person name="Kyrpides N."/>
            <person name="Mavromatis K."/>
            <person name="Ivanova N."/>
            <person name="Brettin T."/>
            <person name="Detter J.C."/>
            <person name="Han C."/>
            <person name="Larimer F."/>
            <person name="Land M."/>
            <person name="Hauser L."/>
            <person name="Markowitz V."/>
            <person name="Cheng J.-F."/>
            <person name="Hugenholtz P."/>
            <person name="Woyke T."/>
            <person name="Wu D."/>
            <person name="Spring S."/>
            <person name="Lang E."/>
            <person name="Kopitz M."/>
            <person name="Brambilla E."/>
            <person name="Klenk H.-P."/>
            <person name="Eisen J.A."/>
        </authorList>
    </citation>
    <scope>NUCLEOTIDE SEQUENCE [LARGE SCALE GENOMIC DNA]</scope>
    <source>
        <strain evidence="11">ATCC 23117 / DSM 6794 / NBRC 15988 / NCIMB 1366 / Sio-4</strain>
    </source>
</reference>
<dbReference type="PANTHER" id="PTHR46390">
    <property type="entry name" value="MANNOSE-1-PHOSPHATE GUANYLYLTRANSFERASE"/>
    <property type="match status" value="1"/>
</dbReference>
<evidence type="ECO:0000256" key="4">
    <source>
        <dbReference type="ARBA" id="ARBA00022695"/>
    </source>
</evidence>
<keyword evidence="4 10" id="KW-0548">Nucleotidyltransferase</keyword>
<dbReference type="GO" id="GO:0004475">
    <property type="term" value="F:mannose-1-phosphate guanylyltransferase (GTP) activity"/>
    <property type="evidence" value="ECO:0007669"/>
    <property type="project" value="UniProtKB-EC"/>
</dbReference>
<dbReference type="InterPro" id="IPR029044">
    <property type="entry name" value="Nucleotide-diphossugar_trans"/>
</dbReference>
<evidence type="ECO:0000313" key="11">
    <source>
        <dbReference type="Proteomes" id="UP000006054"/>
    </source>
</evidence>
<evidence type="ECO:0000256" key="7">
    <source>
        <dbReference type="ARBA" id="ARBA00047343"/>
    </source>
</evidence>
<dbReference type="Gene3D" id="3.90.550.10">
    <property type="entry name" value="Spore Coat Polysaccharide Biosynthesis Protein SpsA, Chain A"/>
    <property type="match status" value="1"/>
</dbReference>
<evidence type="ECO:0000256" key="3">
    <source>
        <dbReference type="ARBA" id="ARBA00022679"/>
    </source>
</evidence>
<evidence type="ECO:0000256" key="6">
    <source>
        <dbReference type="ARBA" id="ARBA00023134"/>
    </source>
</evidence>
<dbReference type="HOGENOM" id="CLU_035527_0_1_10"/>
<proteinExistence type="inferred from homology"/>
<keyword evidence="3 10" id="KW-0808">Transferase</keyword>
<dbReference type="RefSeq" id="WP_014798982.1">
    <property type="nucleotide sequence ID" value="NC_018018.1"/>
</dbReference>
<dbReference type="PATRIC" id="fig|880071.3.peg.3222"/>
<evidence type="ECO:0000259" key="8">
    <source>
        <dbReference type="Pfam" id="PF00483"/>
    </source>
</evidence>
<dbReference type="InterPro" id="IPR005835">
    <property type="entry name" value="NTP_transferase_dom"/>
</dbReference>
<keyword evidence="11" id="KW-1185">Reference proteome</keyword>
<comment type="catalytic activity">
    <reaction evidence="7">
        <text>alpha-D-mannose 1-phosphate + GTP + H(+) = GDP-alpha-D-mannose + diphosphate</text>
        <dbReference type="Rhea" id="RHEA:15229"/>
        <dbReference type="ChEBI" id="CHEBI:15378"/>
        <dbReference type="ChEBI" id="CHEBI:33019"/>
        <dbReference type="ChEBI" id="CHEBI:37565"/>
        <dbReference type="ChEBI" id="CHEBI:57527"/>
        <dbReference type="ChEBI" id="CHEBI:58409"/>
        <dbReference type="EC" id="2.7.7.13"/>
    </reaction>
</comment>
<dbReference type="SUPFAM" id="SSF159283">
    <property type="entry name" value="Guanosine diphospho-D-mannose pyrophosphorylase/mannose-6-phosphate isomerase linker domain"/>
    <property type="match status" value="1"/>
</dbReference>
<dbReference type="SUPFAM" id="SSF53448">
    <property type="entry name" value="Nucleotide-diphospho-sugar transferases"/>
    <property type="match status" value="1"/>
</dbReference>
<dbReference type="CDD" id="cd02509">
    <property type="entry name" value="GDP-M1P_Guanylyltransferase"/>
    <property type="match status" value="1"/>
</dbReference>
<dbReference type="KEGG" id="fli:Fleli_3220"/>
<sequence length="359" mass="41200">MQDKNTHLIIMAGGIGSRFWPFSRRNYPKQFQDILGTGQSLLQQTVKRFEPVCKPENVYIVTNQDYKDLVMEQLPNFSEDQILLEPFLRNTAPCIAYASYKIKSKNPKANIIVTPSDHVILDTYSFIEKLKIAIDAAKSSDKIVTLGIKPTRPDTGYGYIQSEEIQNEDVKKVRLFTEKPNLEMAESFLESGDFVWNAGIFIWNVKTITQAFEIYLSDISEAFEDMKDDFYTKNESKSLEKAYSQFHGISIDYGIMEKADNVFVVQCDCGWSDLGTWKSLHEQAQKDENENVITGDVMAYNTKNSIIKTSKNRLTVIQGLDNFIVADYDDVLLVCHKDEEQRIKEFLATVKKTKDEKYT</sequence>
<dbReference type="Pfam" id="PF00483">
    <property type="entry name" value="NTP_transferase"/>
    <property type="match status" value="1"/>
</dbReference>
<dbReference type="STRING" id="880071.Fleli_3220"/>
<dbReference type="InterPro" id="IPR049577">
    <property type="entry name" value="GMPP_N"/>
</dbReference>
<dbReference type="FunFam" id="3.90.550.10:FF:000046">
    <property type="entry name" value="Mannose-1-phosphate guanylyltransferase (GDP)"/>
    <property type="match status" value="1"/>
</dbReference>